<sequence>MKKLALVGSGIKSISHFTFEFNTYTTSADKVLYLVNEPITKQWIERYSKLSESLDPIYFAENDRQISYDKIRDKILTELETHNFITVVLYGHPTVFADPGLQSIIIAQKKSIETIVLPGISVENCLYADLKIDPGQFGCFHVEATELLLYDKIIDPTVHLCIWQPGMIGNRSVPKPNQKSNHLELLRIKLKKYYPDDHISILYEASMYPGVEPIIHKFPLYDIEDQNIGTLSTLYIPPLPQRKPNLDILKQITS</sequence>
<dbReference type="AlphaFoldDB" id="A0AAN5T1Y4"/>
<dbReference type="SUPFAM" id="SSF53790">
    <property type="entry name" value="Tetrapyrrole methylase"/>
    <property type="match status" value="1"/>
</dbReference>
<proteinExistence type="predicted"/>
<reference evidence="2" key="1">
    <citation type="journal article" date="2018" name="Genome Biol.">
        <title>SKESA: strategic k-mer extension for scrupulous assemblies.</title>
        <authorList>
            <person name="Souvorov A."/>
            <person name="Agarwala R."/>
            <person name="Lipman D.J."/>
        </authorList>
    </citation>
    <scope>NUCLEOTIDE SEQUENCE</scope>
    <source>
        <strain evidence="2">AZ00058701</strain>
    </source>
</reference>
<dbReference type="GO" id="GO:0032259">
    <property type="term" value="P:methylation"/>
    <property type="evidence" value="ECO:0007669"/>
    <property type="project" value="UniProtKB-KW"/>
</dbReference>
<reference evidence="2" key="2">
    <citation type="submission" date="2019-10" db="EMBL/GenBank/DDBJ databases">
        <authorList>
            <consortium name="NCBI Pathogen Detection Project"/>
        </authorList>
    </citation>
    <scope>NUCLEOTIDE SEQUENCE</scope>
    <source>
        <strain evidence="2">AZ00058701</strain>
    </source>
</reference>
<evidence type="ECO:0000313" key="3">
    <source>
        <dbReference type="Proteomes" id="UP000866496"/>
    </source>
</evidence>
<evidence type="ECO:0000313" key="2">
    <source>
        <dbReference type="EMBL" id="HAU1880946.1"/>
    </source>
</evidence>
<dbReference type="GeneID" id="57034068"/>
<dbReference type="InterPro" id="IPR014777">
    <property type="entry name" value="4pyrrole_Mease_sub1"/>
</dbReference>
<dbReference type="EMBL" id="DACWHX010000014">
    <property type="protein sequence ID" value="HAU1880946.1"/>
    <property type="molecule type" value="Genomic_DNA"/>
</dbReference>
<keyword evidence="2" id="KW-0808">Transferase</keyword>
<dbReference type="CDD" id="cd19916">
    <property type="entry name" value="OphMA_like"/>
    <property type="match status" value="1"/>
</dbReference>
<dbReference type="RefSeq" id="WP_072363793.1">
    <property type="nucleotide sequence ID" value="NZ_BAZA01000141.1"/>
</dbReference>
<dbReference type="Proteomes" id="UP000866496">
    <property type="component" value="Unassembled WGS sequence"/>
</dbReference>
<dbReference type="Gene3D" id="3.40.1010.10">
    <property type="entry name" value="Cobalt-precorrin-4 Transmethylase, Domain 1"/>
    <property type="match status" value="1"/>
</dbReference>
<name>A0AAN5T1Y4_LEGPN</name>
<organism evidence="2 3">
    <name type="scientific">Legionella pneumophila</name>
    <dbReference type="NCBI Taxonomy" id="446"/>
    <lineage>
        <taxon>Bacteria</taxon>
        <taxon>Pseudomonadati</taxon>
        <taxon>Pseudomonadota</taxon>
        <taxon>Gammaproteobacteria</taxon>
        <taxon>Legionellales</taxon>
        <taxon>Legionellaceae</taxon>
        <taxon>Legionella</taxon>
    </lineage>
</organism>
<dbReference type="GO" id="GO:0008168">
    <property type="term" value="F:methyltransferase activity"/>
    <property type="evidence" value="ECO:0007669"/>
    <property type="project" value="UniProtKB-KW"/>
</dbReference>
<accession>A0AAN5T1Y4</accession>
<comment type="caution">
    <text evidence="2">The sequence shown here is derived from an EMBL/GenBank/DDBJ whole genome shotgun (WGS) entry which is preliminary data.</text>
</comment>
<dbReference type="Pfam" id="PF00590">
    <property type="entry name" value="TP_methylase"/>
    <property type="match status" value="1"/>
</dbReference>
<feature type="domain" description="Tetrapyrrole methylase" evidence="1">
    <location>
        <begin position="3"/>
        <end position="207"/>
    </location>
</feature>
<evidence type="ECO:0000259" key="1">
    <source>
        <dbReference type="Pfam" id="PF00590"/>
    </source>
</evidence>
<keyword evidence="2" id="KW-0489">Methyltransferase</keyword>
<protein>
    <submittedName>
        <fullName evidence="2">Methylase</fullName>
    </submittedName>
</protein>
<dbReference type="InterPro" id="IPR035996">
    <property type="entry name" value="4pyrrol_Methylase_sf"/>
</dbReference>
<gene>
    <name evidence="2" type="ORF">JBJ86_11935</name>
</gene>
<dbReference type="InterPro" id="IPR000878">
    <property type="entry name" value="4pyrrol_Mease"/>
</dbReference>